<dbReference type="Gene3D" id="2.30.30.110">
    <property type="match status" value="1"/>
</dbReference>
<dbReference type="InterPro" id="IPR003477">
    <property type="entry name" value="PemK-like"/>
</dbReference>
<dbReference type="EMBL" id="JASKHM010000003">
    <property type="protein sequence ID" value="MEQ4482217.1"/>
    <property type="molecule type" value="Genomic_DNA"/>
</dbReference>
<keyword evidence="3 4" id="KW-0378">Hydrolase</keyword>
<reference evidence="4 5" key="1">
    <citation type="journal article" date="2023" name="Genome Announc.">
        <title>Pan-Genome Analyses of the Genus Cohnella and Proposal of the Novel Species Cohnella silvisoli sp. nov., Isolated from Forest Soil.</title>
        <authorList>
            <person name="Wang C."/>
            <person name="Mao L."/>
            <person name="Bao G."/>
            <person name="Zhu H."/>
        </authorList>
    </citation>
    <scope>NUCLEOTIDE SEQUENCE [LARGE SCALE GENOMIC DNA]</scope>
    <source>
        <strain evidence="4 5">NL03-T5-1</strain>
    </source>
</reference>
<dbReference type="SUPFAM" id="SSF50118">
    <property type="entry name" value="Cell growth inhibitor/plasmid maintenance toxic component"/>
    <property type="match status" value="1"/>
</dbReference>
<dbReference type="EC" id="3.1.-.-" evidence="3"/>
<evidence type="ECO:0000256" key="1">
    <source>
        <dbReference type="ARBA" id="ARBA00007521"/>
    </source>
</evidence>
<organism evidence="4 5">
    <name type="scientific">Cohnella silvisoli</name>
    <dbReference type="NCBI Taxonomy" id="2873699"/>
    <lineage>
        <taxon>Bacteria</taxon>
        <taxon>Bacillati</taxon>
        <taxon>Bacillota</taxon>
        <taxon>Bacilli</taxon>
        <taxon>Bacillales</taxon>
        <taxon>Paenibacillaceae</taxon>
        <taxon>Cohnella</taxon>
    </lineage>
</organism>
<keyword evidence="5" id="KW-1185">Reference proteome</keyword>
<dbReference type="InterPro" id="IPR011067">
    <property type="entry name" value="Plasmid_toxin/cell-grow_inhib"/>
</dbReference>
<evidence type="ECO:0000256" key="3">
    <source>
        <dbReference type="PIRNR" id="PIRNR033490"/>
    </source>
</evidence>
<keyword evidence="3" id="KW-0255">Endonuclease</keyword>
<proteinExistence type="inferred from homology"/>
<dbReference type="PIRSF" id="PIRSF033490">
    <property type="entry name" value="MazF"/>
    <property type="match status" value="1"/>
</dbReference>
<keyword evidence="3" id="KW-0540">Nuclease</keyword>
<comment type="caution">
    <text evidence="4">The sequence shown here is derived from an EMBL/GenBank/DDBJ whole genome shotgun (WGS) entry which is preliminary data.</text>
</comment>
<dbReference type="PANTHER" id="PTHR33988">
    <property type="entry name" value="ENDORIBONUCLEASE MAZF-RELATED"/>
    <property type="match status" value="1"/>
</dbReference>
<keyword evidence="2" id="KW-1277">Toxin-antitoxin system</keyword>
<dbReference type="Proteomes" id="UP001493487">
    <property type="component" value="Unassembled WGS sequence"/>
</dbReference>
<evidence type="ECO:0000313" key="5">
    <source>
        <dbReference type="Proteomes" id="UP001493487"/>
    </source>
</evidence>
<evidence type="ECO:0000256" key="2">
    <source>
        <dbReference type="ARBA" id="ARBA00022649"/>
    </source>
</evidence>
<accession>A0ABV1KQC7</accession>
<gene>
    <name evidence="4" type="ORF">QJS35_07390</name>
</gene>
<dbReference type="RefSeq" id="WP_232185118.1">
    <property type="nucleotide sequence ID" value="NZ_JAIOAP010000004.1"/>
</dbReference>
<protein>
    <recommendedName>
        <fullName evidence="3">mRNA interferase</fullName>
        <ecNumber evidence="3">3.1.-.-</ecNumber>
    </recommendedName>
</protein>
<comment type="similarity">
    <text evidence="1 3">Belongs to the PemK/MazF family.</text>
</comment>
<comment type="function">
    <text evidence="3">Toxic component of a type II toxin-antitoxin (TA) system.</text>
</comment>
<evidence type="ECO:0000313" key="4">
    <source>
        <dbReference type="EMBL" id="MEQ4482217.1"/>
    </source>
</evidence>
<sequence>MVTYQWGIFWADLNPTKGSEQTGTRPVLVVSTEEVNEVLPIVTIISITSLKQGRRVYPIEVLLTSNETGLSKDSIVMAHQIRSISKERLGVKCGFVGSEEIRESIKKAIKLYLDLE</sequence>
<dbReference type="GO" id="GO:0016787">
    <property type="term" value="F:hydrolase activity"/>
    <property type="evidence" value="ECO:0007669"/>
    <property type="project" value="UniProtKB-KW"/>
</dbReference>
<dbReference type="Pfam" id="PF02452">
    <property type="entry name" value="PemK_toxin"/>
    <property type="match status" value="1"/>
</dbReference>
<name>A0ABV1KQC7_9BACL</name>